<evidence type="ECO:0000256" key="9">
    <source>
        <dbReference type="SAM" id="MobiDB-lite"/>
    </source>
</evidence>
<evidence type="ECO:0000256" key="5">
    <source>
        <dbReference type="ARBA" id="ARBA00022989"/>
    </source>
</evidence>
<keyword evidence="4 8" id="KW-0812">Transmembrane</keyword>
<dbReference type="InterPro" id="IPR004698">
    <property type="entry name" value="Zn/Fe_permease_fun/pln"/>
</dbReference>
<evidence type="ECO:0000313" key="10">
    <source>
        <dbReference type="EMBL" id="ODV79744.1"/>
    </source>
</evidence>
<evidence type="ECO:0000256" key="2">
    <source>
        <dbReference type="ARBA" id="ARBA00006939"/>
    </source>
</evidence>
<dbReference type="PANTHER" id="PTHR11040">
    <property type="entry name" value="ZINC/IRON TRANSPORTER"/>
    <property type="match status" value="1"/>
</dbReference>
<dbReference type="InterPro" id="IPR003689">
    <property type="entry name" value="ZIP"/>
</dbReference>
<keyword evidence="11" id="KW-1185">Reference proteome</keyword>
<proteinExistence type="inferred from homology"/>
<dbReference type="PANTHER" id="PTHR11040:SF69">
    <property type="entry name" value="ZINC-REGULATED TRANSPORTER 2"/>
    <property type="match status" value="1"/>
</dbReference>
<dbReference type="GeneID" id="30983991"/>
<feature type="transmembrane region" description="Helical" evidence="8">
    <location>
        <begin position="217"/>
        <end position="240"/>
    </location>
</feature>
<evidence type="ECO:0000256" key="7">
    <source>
        <dbReference type="ARBA" id="ARBA00023136"/>
    </source>
</evidence>
<keyword evidence="3 8" id="KW-0813">Transport</keyword>
<evidence type="ECO:0000313" key="11">
    <source>
        <dbReference type="Proteomes" id="UP000094285"/>
    </source>
</evidence>
<comment type="subcellular location">
    <subcellularLocation>
        <location evidence="1 8">Membrane</location>
        <topology evidence="1 8">Multi-pass membrane protein</topology>
    </subcellularLocation>
</comment>
<reference evidence="11" key="1">
    <citation type="submission" date="2016-05" db="EMBL/GenBank/DDBJ databases">
        <title>Comparative genomics of biotechnologically important yeasts.</title>
        <authorList>
            <consortium name="DOE Joint Genome Institute"/>
            <person name="Riley R."/>
            <person name="Haridas S."/>
            <person name="Wolfe K.H."/>
            <person name="Lopes M.R."/>
            <person name="Hittinger C.T."/>
            <person name="Goker M."/>
            <person name="Salamov A."/>
            <person name="Wisecaver J."/>
            <person name="Long T.M."/>
            <person name="Aerts A.L."/>
            <person name="Barry K."/>
            <person name="Choi C."/>
            <person name="Clum A."/>
            <person name="Coughlan A.Y."/>
            <person name="Deshpande S."/>
            <person name="Douglass A.P."/>
            <person name="Hanson S.J."/>
            <person name="Klenk H.-P."/>
            <person name="Labutti K."/>
            <person name="Lapidus A."/>
            <person name="Lindquist E."/>
            <person name="Lipzen A."/>
            <person name="Meier-Kolthoff J.P."/>
            <person name="Ohm R.A."/>
            <person name="Otillar R.P."/>
            <person name="Pangilinan J."/>
            <person name="Peng Y."/>
            <person name="Rokas A."/>
            <person name="Rosa C.A."/>
            <person name="Scheuner C."/>
            <person name="Sibirny A.A."/>
            <person name="Slot J.C."/>
            <person name="Stielow J.B."/>
            <person name="Sun H."/>
            <person name="Kurtzman C.P."/>
            <person name="Blackwell M."/>
            <person name="Grigoriev I.V."/>
            <person name="Jeffries T.W."/>
        </authorList>
    </citation>
    <scope>NUCLEOTIDE SEQUENCE [LARGE SCALE GENOMIC DNA]</scope>
    <source>
        <strain evidence="11">NRRL Y-17324</strain>
    </source>
</reference>
<feature type="transmembrane region" description="Helical" evidence="8">
    <location>
        <begin position="105"/>
        <end position="128"/>
    </location>
</feature>
<keyword evidence="5 8" id="KW-1133">Transmembrane helix</keyword>
<feature type="transmembrane region" description="Helical" evidence="8">
    <location>
        <begin position="27"/>
        <end position="50"/>
    </location>
</feature>
<evidence type="ECO:0000256" key="1">
    <source>
        <dbReference type="ARBA" id="ARBA00004141"/>
    </source>
</evidence>
<keyword evidence="6 8" id="KW-0406">Ion transport</keyword>
<dbReference type="OrthoDB" id="448280at2759"/>
<dbReference type="STRING" id="984487.A0A1E4SJR4"/>
<dbReference type="AlphaFoldDB" id="A0A1E4SJR4"/>
<comment type="similarity">
    <text evidence="2 8">Belongs to the ZIP transporter (TC 2.A.5) family.</text>
</comment>
<dbReference type="GO" id="GO:0071578">
    <property type="term" value="P:zinc ion import across plasma membrane"/>
    <property type="evidence" value="ECO:0007669"/>
    <property type="project" value="EnsemblFungi"/>
</dbReference>
<dbReference type="RefSeq" id="XP_020064866.1">
    <property type="nucleotide sequence ID" value="XM_020209855.1"/>
</dbReference>
<organism evidence="10 11">
    <name type="scientific">Suhomyces tanzawaensis NRRL Y-17324</name>
    <dbReference type="NCBI Taxonomy" id="984487"/>
    <lineage>
        <taxon>Eukaryota</taxon>
        <taxon>Fungi</taxon>
        <taxon>Dikarya</taxon>
        <taxon>Ascomycota</taxon>
        <taxon>Saccharomycotina</taxon>
        <taxon>Pichiomycetes</taxon>
        <taxon>Debaryomycetaceae</taxon>
        <taxon>Suhomyces</taxon>
    </lineage>
</organism>
<evidence type="ECO:0000256" key="4">
    <source>
        <dbReference type="ARBA" id="ARBA00022692"/>
    </source>
</evidence>
<protein>
    <submittedName>
        <fullName evidence="10">Low affinity zinc transporter</fullName>
    </submittedName>
</protein>
<dbReference type="Pfam" id="PF02535">
    <property type="entry name" value="Zip"/>
    <property type="match status" value="1"/>
</dbReference>
<feature type="transmembrane region" description="Helical" evidence="8">
    <location>
        <begin position="62"/>
        <end position="85"/>
    </location>
</feature>
<dbReference type="GO" id="GO:0000007">
    <property type="term" value="F:low-affinity zinc ion transmembrane transporter activity"/>
    <property type="evidence" value="ECO:0007669"/>
    <property type="project" value="EnsemblFungi"/>
</dbReference>
<dbReference type="NCBIfam" id="TIGR00820">
    <property type="entry name" value="zip"/>
    <property type="match status" value="1"/>
</dbReference>
<feature type="transmembrane region" description="Helical" evidence="8">
    <location>
        <begin position="281"/>
        <end position="301"/>
    </location>
</feature>
<sequence length="376" mass="41970">MIDALYHDIFVKRDTCEADNEYNGEHWGARISSVFVILVTSGFGTFFPVLSSRYSFIRLPPWCFFIAKYFGSGVIIATAFIHLLQPADEALSSECLTGPITEYPWAYAICLMTLFLLFFCEMCAYRVVDSKLEALGLSDGNGQGGHSHFGDESTYIKKNESDEEGEDAEDDSTKKQKQTAVANPYPSHFLHALEHQDPEVLGTPVARQDKEQYFGQLLNIFVLEFGVIFHSVFVGISLAVAGDEFVSLYIVLVFHQMFEGLGLGSRIAVVSWPKSKRWTPWILCLAYTLTTPISIAIGLGVRESYPPGSRRALLTNGCFDAISAGILFYTGIVELMAHEFLYSGEFKGKDGFRKMLWAYFVMCWGAGLMALLGKWA</sequence>
<keyword evidence="7 8" id="KW-0472">Membrane</keyword>
<dbReference type="GO" id="GO:0005886">
    <property type="term" value="C:plasma membrane"/>
    <property type="evidence" value="ECO:0007669"/>
    <property type="project" value="EnsemblFungi"/>
</dbReference>
<evidence type="ECO:0000256" key="3">
    <source>
        <dbReference type="ARBA" id="ARBA00022448"/>
    </source>
</evidence>
<gene>
    <name evidence="10" type="ORF">CANTADRAFT_50694</name>
</gene>
<comment type="caution">
    <text evidence="8">Lacks conserved residue(s) required for the propagation of feature annotation.</text>
</comment>
<feature type="compositionally biased region" description="Basic and acidic residues" evidence="9">
    <location>
        <begin position="148"/>
        <end position="160"/>
    </location>
</feature>
<feature type="compositionally biased region" description="Acidic residues" evidence="9">
    <location>
        <begin position="161"/>
        <end position="170"/>
    </location>
</feature>
<feature type="transmembrane region" description="Helical" evidence="8">
    <location>
        <begin position="356"/>
        <end position="375"/>
    </location>
</feature>
<dbReference type="Proteomes" id="UP000094285">
    <property type="component" value="Unassembled WGS sequence"/>
</dbReference>
<accession>A0A1E4SJR4</accession>
<feature type="transmembrane region" description="Helical" evidence="8">
    <location>
        <begin position="321"/>
        <end position="344"/>
    </location>
</feature>
<evidence type="ECO:0000256" key="8">
    <source>
        <dbReference type="RuleBase" id="RU362088"/>
    </source>
</evidence>
<name>A0A1E4SJR4_9ASCO</name>
<evidence type="ECO:0000256" key="6">
    <source>
        <dbReference type="ARBA" id="ARBA00023065"/>
    </source>
</evidence>
<feature type="region of interest" description="Disordered" evidence="9">
    <location>
        <begin position="144"/>
        <end position="175"/>
    </location>
</feature>
<dbReference type="EMBL" id="KV453911">
    <property type="protein sequence ID" value="ODV79744.1"/>
    <property type="molecule type" value="Genomic_DNA"/>
</dbReference>